<feature type="binding site" evidence="10">
    <location>
        <position position="308"/>
    </location>
    <ligand>
        <name>Zn(2+)</name>
        <dbReference type="ChEBI" id="CHEBI:29105"/>
    </ligand>
</feature>
<evidence type="ECO:0000256" key="6">
    <source>
        <dbReference type="ARBA" id="ARBA00022723"/>
    </source>
</evidence>
<sequence>MLSEGGDGDNCNNANLLGCNLNDENPLTGKSKTSNDNNIKSSGETSNNYASLTEAVISNNSRESSNADSDKDWVSCEDTQETGDSSRSGGEERSPVSELSCGSSFSNASEDKWTPISGPMQWIQQQICQGTDPREVLREVLPETLDHLPPRVDNLVLWKILLNLFAEPPQRKKQPHVNTLDDVVELIKKCKNIIVLTGAGVSVSCGIPDFRSANGIYARLIEIFPELPDPQAMFDIEYFRDDPRPFFKFAKEIYPGQFQPSIAHKFIKLIEDKGKLLRNYTQNIDTLEKAAGIEKVITCHGSFATATCTVCGYKTNSDAIKEDIFAQRLPLCPKCPEDADPTPVIKPDIVFFGESLSSEFHDSMAMDKDKCDLLIVMGSSLKVRPVALIPTAIPPEVPRILINRESLKHICFDVELLGDCDDVVQQICRKIGGDWLSICKEEPNNASADKKEGTSNGTNKNSDIDSFESNSDSSKSSPPISPVGPVKEESASMLSMPDDDSMEAGPSHASHKYLS</sequence>
<keyword evidence="5" id="KW-0808">Transferase</keyword>
<dbReference type="Gene3D" id="3.40.50.1220">
    <property type="entry name" value="TPP-binding domain"/>
    <property type="match status" value="1"/>
</dbReference>
<evidence type="ECO:0000313" key="14">
    <source>
        <dbReference type="Proteomes" id="UP000015104"/>
    </source>
</evidence>
<dbReference type="GO" id="GO:0003714">
    <property type="term" value="F:transcription corepressor activity"/>
    <property type="evidence" value="ECO:0007669"/>
    <property type="project" value="TreeGrafter"/>
</dbReference>
<organism evidence="13 14">
    <name type="scientific">Tetranychus urticae</name>
    <name type="common">Two-spotted spider mite</name>
    <dbReference type="NCBI Taxonomy" id="32264"/>
    <lineage>
        <taxon>Eukaryota</taxon>
        <taxon>Metazoa</taxon>
        <taxon>Ecdysozoa</taxon>
        <taxon>Arthropoda</taxon>
        <taxon>Chelicerata</taxon>
        <taxon>Arachnida</taxon>
        <taxon>Acari</taxon>
        <taxon>Acariformes</taxon>
        <taxon>Trombidiformes</taxon>
        <taxon>Prostigmata</taxon>
        <taxon>Eleutherengona</taxon>
        <taxon>Raphignathae</taxon>
        <taxon>Tetranychoidea</taxon>
        <taxon>Tetranychidae</taxon>
        <taxon>Tetranychus</taxon>
    </lineage>
</organism>
<dbReference type="PANTHER" id="PTHR11085:SF9">
    <property type="entry name" value="NAD-DEPENDENT PROTEIN DEACETYLASE SIRTUIN-1"/>
    <property type="match status" value="1"/>
</dbReference>
<name>T1KPX6_TETUR</name>
<dbReference type="eggNOG" id="KOG2684">
    <property type="taxonomic scope" value="Eukaryota"/>
</dbReference>
<dbReference type="InterPro" id="IPR029035">
    <property type="entry name" value="DHS-like_NAD/FAD-binding_dom"/>
</dbReference>
<dbReference type="InterPro" id="IPR050134">
    <property type="entry name" value="NAD-dep_sirtuin_deacylases"/>
</dbReference>
<comment type="subcellular location">
    <subcellularLocation>
        <location evidence="2">Nucleus</location>
    </subcellularLocation>
</comment>
<dbReference type="EC" id="2.3.1.286" evidence="4"/>
<feature type="compositionally biased region" description="Low complexity" evidence="11">
    <location>
        <begin position="9"/>
        <end position="23"/>
    </location>
</feature>
<accession>T1KPX6</accession>
<dbReference type="CDD" id="cd01408">
    <property type="entry name" value="SIRT1"/>
    <property type="match status" value="1"/>
</dbReference>
<evidence type="ECO:0000256" key="4">
    <source>
        <dbReference type="ARBA" id="ARBA00012928"/>
    </source>
</evidence>
<keyword evidence="14" id="KW-1185">Reference proteome</keyword>
<dbReference type="GO" id="GO:0005654">
    <property type="term" value="C:nucleoplasm"/>
    <property type="evidence" value="ECO:0007669"/>
    <property type="project" value="TreeGrafter"/>
</dbReference>
<evidence type="ECO:0000256" key="1">
    <source>
        <dbReference type="ARBA" id="ARBA00001947"/>
    </source>
</evidence>
<keyword evidence="9" id="KW-0539">Nucleus</keyword>
<evidence type="ECO:0000256" key="8">
    <source>
        <dbReference type="ARBA" id="ARBA00023027"/>
    </source>
</evidence>
<keyword evidence="8" id="KW-0520">NAD</keyword>
<evidence type="ECO:0000256" key="7">
    <source>
        <dbReference type="ARBA" id="ARBA00022833"/>
    </source>
</evidence>
<dbReference type="AlphaFoldDB" id="T1KPX6"/>
<comment type="similarity">
    <text evidence="3">Belongs to the sirtuin family. Class I subfamily.</text>
</comment>
<dbReference type="SUPFAM" id="SSF52467">
    <property type="entry name" value="DHS-like NAD/FAD-binding domain"/>
    <property type="match status" value="1"/>
</dbReference>
<evidence type="ECO:0000256" key="5">
    <source>
        <dbReference type="ARBA" id="ARBA00022679"/>
    </source>
</evidence>
<dbReference type="GO" id="GO:0046872">
    <property type="term" value="F:metal ion binding"/>
    <property type="evidence" value="ECO:0007669"/>
    <property type="project" value="UniProtKB-KW"/>
</dbReference>
<reference evidence="13" key="2">
    <citation type="submission" date="2015-06" db="UniProtKB">
        <authorList>
            <consortium name="EnsemblMetazoa"/>
        </authorList>
    </citation>
    <scope>IDENTIFICATION</scope>
</reference>
<feature type="region of interest" description="Disordered" evidence="11">
    <location>
        <begin position="1"/>
        <end position="110"/>
    </location>
</feature>
<feature type="active site" description="Proton acceptor" evidence="10">
    <location>
        <position position="300"/>
    </location>
</feature>
<dbReference type="InterPro" id="IPR026591">
    <property type="entry name" value="Sirtuin_cat_small_dom_sf"/>
</dbReference>
<evidence type="ECO:0000256" key="2">
    <source>
        <dbReference type="ARBA" id="ARBA00004123"/>
    </source>
</evidence>
<dbReference type="GO" id="GO:0070403">
    <property type="term" value="F:NAD+ binding"/>
    <property type="evidence" value="ECO:0007669"/>
    <property type="project" value="InterPro"/>
</dbReference>
<feature type="region of interest" description="Disordered" evidence="11">
    <location>
        <begin position="445"/>
        <end position="515"/>
    </location>
</feature>
<evidence type="ECO:0000256" key="11">
    <source>
        <dbReference type="SAM" id="MobiDB-lite"/>
    </source>
</evidence>
<feature type="domain" description="Deacetylase sirtuin-type" evidence="12">
    <location>
        <begin position="173"/>
        <end position="434"/>
    </location>
</feature>
<dbReference type="Pfam" id="PF02146">
    <property type="entry name" value="SIR2"/>
    <property type="match status" value="1"/>
</dbReference>
<protein>
    <recommendedName>
        <fullName evidence="4">protein acetyllysine N-acetyltransferase</fullName>
        <ecNumber evidence="4">2.3.1.286</ecNumber>
    </recommendedName>
</protein>
<feature type="compositionally biased region" description="Polar residues" evidence="11">
    <location>
        <begin position="28"/>
        <end position="67"/>
    </location>
</feature>
<evidence type="ECO:0000259" key="12">
    <source>
        <dbReference type="PROSITE" id="PS50305"/>
    </source>
</evidence>
<dbReference type="PANTHER" id="PTHR11085">
    <property type="entry name" value="NAD-DEPENDENT PROTEIN DEACYLASE SIRTUIN-5, MITOCHONDRIAL-RELATED"/>
    <property type="match status" value="1"/>
</dbReference>
<keyword evidence="6 10" id="KW-0479">Metal-binding</keyword>
<dbReference type="InterPro" id="IPR026590">
    <property type="entry name" value="Ssirtuin_cat_dom"/>
</dbReference>
<feature type="compositionally biased region" description="Low complexity" evidence="11">
    <location>
        <begin position="467"/>
        <end position="478"/>
    </location>
</feature>
<comment type="cofactor">
    <cofactor evidence="1">
        <name>Zn(2+)</name>
        <dbReference type="ChEBI" id="CHEBI:29105"/>
    </cofactor>
</comment>
<dbReference type="EnsemblMetazoa" id="tetur17g02070.1">
    <property type="protein sequence ID" value="tetur17g02070.1"/>
    <property type="gene ID" value="tetur17g02070"/>
</dbReference>
<dbReference type="InterPro" id="IPR003000">
    <property type="entry name" value="Sirtuin"/>
</dbReference>
<dbReference type="EMBL" id="CAEY01000341">
    <property type="status" value="NOT_ANNOTATED_CDS"/>
    <property type="molecule type" value="Genomic_DNA"/>
</dbReference>
<dbReference type="PROSITE" id="PS50305">
    <property type="entry name" value="SIRTUIN"/>
    <property type="match status" value="1"/>
</dbReference>
<dbReference type="GO" id="GO:0033553">
    <property type="term" value="C:rDNA heterochromatin"/>
    <property type="evidence" value="ECO:0007669"/>
    <property type="project" value="TreeGrafter"/>
</dbReference>
<dbReference type="HOGENOM" id="CLU_016587_2_0_1"/>
<feature type="binding site" evidence="10">
    <location>
        <position position="335"/>
    </location>
    <ligand>
        <name>Zn(2+)</name>
        <dbReference type="ChEBI" id="CHEBI:29105"/>
    </ligand>
</feature>
<dbReference type="FunFam" id="3.30.1600.10:FF:000013">
    <property type="entry name" value="NAD-dependent protein deacetylase sirtuin-1"/>
    <property type="match status" value="1"/>
</dbReference>
<reference evidence="14" key="1">
    <citation type="submission" date="2011-08" db="EMBL/GenBank/DDBJ databases">
        <authorList>
            <person name="Rombauts S."/>
        </authorList>
    </citation>
    <scope>NUCLEOTIDE SEQUENCE</scope>
    <source>
        <strain evidence="14">London</strain>
    </source>
</reference>
<evidence type="ECO:0000256" key="10">
    <source>
        <dbReference type="PROSITE-ProRule" id="PRU00236"/>
    </source>
</evidence>
<feature type="binding site" evidence="10">
    <location>
        <position position="332"/>
    </location>
    <ligand>
        <name>Zn(2+)</name>
        <dbReference type="ChEBI" id="CHEBI:29105"/>
    </ligand>
</feature>
<feature type="binding site" evidence="10">
    <location>
        <position position="311"/>
    </location>
    <ligand>
        <name>Zn(2+)</name>
        <dbReference type="ChEBI" id="CHEBI:29105"/>
    </ligand>
</feature>
<proteinExistence type="inferred from homology"/>
<dbReference type="GO" id="GO:0017136">
    <property type="term" value="F:histone deacetylase activity, NAD-dependent"/>
    <property type="evidence" value="ECO:0007669"/>
    <property type="project" value="TreeGrafter"/>
</dbReference>
<dbReference type="Proteomes" id="UP000015104">
    <property type="component" value="Unassembled WGS sequence"/>
</dbReference>
<dbReference type="STRING" id="32264.T1KPX6"/>
<keyword evidence="7 10" id="KW-0862">Zinc</keyword>
<dbReference type="Gene3D" id="3.30.1600.10">
    <property type="entry name" value="SIR2/SIRT2 'Small Domain"/>
    <property type="match status" value="1"/>
</dbReference>
<dbReference type="GO" id="GO:0005637">
    <property type="term" value="C:nuclear inner membrane"/>
    <property type="evidence" value="ECO:0007669"/>
    <property type="project" value="TreeGrafter"/>
</dbReference>
<evidence type="ECO:0000313" key="13">
    <source>
        <dbReference type="EnsemblMetazoa" id="tetur17g02070.1"/>
    </source>
</evidence>
<evidence type="ECO:0000256" key="9">
    <source>
        <dbReference type="ARBA" id="ARBA00023242"/>
    </source>
</evidence>
<evidence type="ECO:0000256" key="3">
    <source>
        <dbReference type="ARBA" id="ARBA00006924"/>
    </source>
</evidence>
<dbReference type="GO" id="GO:0002039">
    <property type="term" value="F:p53 binding"/>
    <property type="evidence" value="ECO:0007669"/>
    <property type="project" value="TreeGrafter"/>
</dbReference>